<dbReference type="Pfam" id="PF12802">
    <property type="entry name" value="MarR_2"/>
    <property type="match status" value="1"/>
</dbReference>
<dbReference type="OrthoDB" id="5974674at2"/>
<dbReference type="InterPro" id="IPR036390">
    <property type="entry name" value="WH_DNA-bd_sf"/>
</dbReference>
<dbReference type="GO" id="GO:0003700">
    <property type="term" value="F:DNA-binding transcription factor activity"/>
    <property type="evidence" value="ECO:0007669"/>
    <property type="project" value="InterPro"/>
</dbReference>
<dbReference type="EMBL" id="QDKQ01000055">
    <property type="protein sequence ID" value="PVM86698.1"/>
    <property type="molecule type" value="Genomic_DNA"/>
</dbReference>
<reference evidence="5 6" key="1">
    <citation type="submission" date="2018-04" db="EMBL/GenBank/DDBJ databases">
        <title>The genome sequence of Caulobacter sp. 744.</title>
        <authorList>
            <person name="Gao J."/>
            <person name="Sun J."/>
        </authorList>
    </citation>
    <scope>NUCLEOTIDE SEQUENCE [LARGE SCALE GENOMIC DNA]</scope>
    <source>
        <strain evidence="5 6">774</strain>
    </source>
</reference>
<evidence type="ECO:0000256" key="1">
    <source>
        <dbReference type="ARBA" id="ARBA00023015"/>
    </source>
</evidence>
<dbReference type="AlphaFoldDB" id="A0A2T9JSL5"/>
<dbReference type="GO" id="GO:0006950">
    <property type="term" value="P:response to stress"/>
    <property type="evidence" value="ECO:0007669"/>
    <property type="project" value="TreeGrafter"/>
</dbReference>
<dbReference type="RefSeq" id="WP_109101735.1">
    <property type="nucleotide sequence ID" value="NZ_QDKQ01000055.1"/>
</dbReference>
<dbReference type="InterPro" id="IPR036388">
    <property type="entry name" value="WH-like_DNA-bd_sf"/>
</dbReference>
<dbReference type="InterPro" id="IPR011991">
    <property type="entry name" value="ArsR-like_HTH"/>
</dbReference>
<evidence type="ECO:0000256" key="2">
    <source>
        <dbReference type="ARBA" id="ARBA00023125"/>
    </source>
</evidence>
<comment type="caution">
    <text evidence="5">The sequence shown here is derived from an EMBL/GenBank/DDBJ whole genome shotgun (WGS) entry which is preliminary data.</text>
</comment>
<protein>
    <submittedName>
        <fullName evidence="5">MarR family transcriptional regulator</fullName>
    </submittedName>
</protein>
<evidence type="ECO:0000313" key="6">
    <source>
        <dbReference type="Proteomes" id="UP000245073"/>
    </source>
</evidence>
<dbReference type="InterPro" id="IPR039422">
    <property type="entry name" value="MarR/SlyA-like"/>
</dbReference>
<dbReference type="PROSITE" id="PS50995">
    <property type="entry name" value="HTH_MARR_2"/>
    <property type="match status" value="1"/>
</dbReference>
<name>A0A2T9JSL5_9CAUL</name>
<keyword evidence="1" id="KW-0805">Transcription regulation</keyword>
<proteinExistence type="predicted"/>
<evidence type="ECO:0000313" key="5">
    <source>
        <dbReference type="EMBL" id="PVM86698.1"/>
    </source>
</evidence>
<dbReference type="SMART" id="SM00347">
    <property type="entry name" value="HTH_MARR"/>
    <property type="match status" value="1"/>
</dbReference>
<dbReference type="Gene3D" id="1.10.10.10">
    <property type="entry name" value="Winged helix-like DNA-binding domain superfamily/Winged helix DNA-binding domain"/>
    <property type="match status" value="1"/>
</dbReference>
<keyword evidence="2" id="KW-0238">DNA-binding</keyword>
<gene>
    <name evidence="5" type="ORF">DDF67_15340</name>
</gene>
<dbReference type="PROSITE" id="PS01117">
    <property type="entry name" value="HTH_MARR_1"/>
    <property type="match status" value="1"/>
</dbReference>
<dbReference type="InterPro" id="IPR023187">
    <property type="entry name" value="Tscrpt_reg_MarR-type_CS"/>
</dbReference>
<dbReference type="PANTHER" id="PTHR33164:SF64">
    <property type="entry name" value="TRANSCRIPTIONAL REGULATOR SLYA"/>
    <property type="match status" value="1"/>
</dbReference>
<dbReference type="PANTHER" id="PTHR33164">
    <property type="entry name" value="TRANSCRIPTIONAL REGULATOR, MARR FAMILY"/>
    <property type="match status" value="1"/>
</dbReference>
<evidence type="ECO:0000259" key="4">
    <source>
        <dbReference type="PROSITE" id="PS50995"/>
    </source>
</evidence>
<dbReference type="GO" id="GO:0003677">
    <property type="term" value="F:DNA binding"/>
    <property type="evidence" value="ECO:0007669"/>
    <property type="project" value="UniProtKB-KW"/>
</dbReference>
<dbReference type="CDD" id="cd00090">
    <property type="entry name" value="HTH_ARSR"/>
    <property type="match status" value="1"/>
</dbReference>
<accession>A0A2T9JSL5</accession>
<dbReference type="InterPro" id="IPR000835">
    <property type="entry name" value="HTH_MarR-typ"/>
</dbReference>
<dbReference type="SUPFAM" id="SSF46785">
    <property type="entry name" value="Winged helix' DNA-binding domain"/>
    <property type="match status" value="1"/>
</dbReference>
<keyword evidence="6" id="KW-1185">Reference proteome</keyword>
<organism evidence="5 6">
    <name type="scientific">Caulobacter endophyticus</name>
    <dbReference type="NCBI Taxonomy" id="2172652"/>
    <lineage>
        <taxon>Bacteria</taxon>
        <taxon>Pseudomonadati</taxon>
        <taxon>Pseudomonadota</taxon>
        <taxon>Alphaproteobacteria</taxon>
        <taxon>Caulobacterales</taxon>
        <taxon>Caulobacteraceae</taxon>
        <taxon>Caulobacter</taxon>
    </lineage>
</organism>
<keyword evidence="3" id="KW-0804">Transcription</keyword>
<evidence type="ECO:0000256" key="3">
    <source>
        <dbReference type="ARBA" id="ARBA00023163"/>
    </source>
</evidence>
<feature type="domain" description="HTH marR-type" evidence="4">
    <location>
        <begin position="13"/>
        <end position="146"/>
    </location>
</feature>
<dbReference type="Proteomes" id="UP000245073">
    <property type="component" value="Unassembled WGS sequence"/>
</dbReference>
<sequence>MADSEDYSRGFGGEALAARLRRASERLDRDGARVYAARGIRFEQRWYGVLRQLVEHDRPMGVGEIATILRITHVSVSEASRSMEKAGLIVSRASAQDGRRRLVELTEQGRAMVAQLTPLWEAFNAAARELDAEAGEIVRLLDRLDDALDRRSMFERIMAGISLDEAKADMDM</sequence>